<dbReference type="SUPFAM" id="SSF48403">
    <property type="entry name" value="Ankyrin repeat"/>
    <property type="match status" value="1"/>
</dbReference>
<dbReference type="Proteomes" id="UP000663868">
    <property type="component" value="Unassembled WGS sequence"/>
</dbReference>
<evidence type="ECO:0000256" key="3">
    <source>
        <dbReference type="PROSITE-ProRule" id="PRU00023"/>
    </source>
</evidence>
<dbReference type="PANTHER" id="PTHR24201:SF15">
    <property type="entry name" value="ANKYRIN REPEAT DOMAIN-CONTAINING PROTEIN 66"/>
    <property type="match status" value="1"/>
</dbReference>
<dbReference type="SMART" id="SM00248">
    <property type="entry name" value="ANK"/>
    <property type="match status" value="2"/>
</dbReference>
<gene>
    <name evidence="5" type="ORF">KXQ929_LOCUS46407</name>
</gene>
<dbReference type="InterPro" id="IPR001623">
    <property type="entry name" value="DnaJ_domain"/>
</dbReference>
<dbReference type="PROSITE" id="PS50076">
    <property type="entry name" value="DNAJ_2"/>
    <property type="match status" value="1"/>
</dbReference>
<feature type="repeat" description="ANK" evidence="3">
    <location>
        <begin position="145"/>
        <end position="177"/>
    </location>
</feature>
<feature type="repeat" description="ANK" evidence="3">
    <location>
        <begin position="112"/>
        <end position="144"/>
    </location>
</feature>
<dbReference type="PROSITE" id="PS00636">
    <property type="entry name" value="DNAJ_1"/>
    <property type="match status" value="1"/>
</dbReference>
<proteinExistence type="predicted"/>
<dbReference type="Pfam" id="PF12796">
    <property type="entry name" value="Ank_2"/>
    <property type="match status" value="1"/>
</dbReference>
<protein>
    <recommendedName>
        <fullName evidence="4">J domain-containing protein</fullName>
    </recommendedName>
</protein>
<dbReference type="InterPro" id="IPR050776">
    <property type="entry name" value="Ank_Repeat/CDKN_Inhibitor"/>
</dbReference>
<dbReference type="InterPro" id="IPR036869">
    <property type="entry name" value="J_dom_sf"/>
</dbReference>
<dbReference type="PROSITE" id="PS50297">
    <property type="entry name" value="ANK_REP_REGION"/>
    <property type="match status" value="2"/>
</dbReference>
<organism evidence="5 6">
    <name type="scientific">Adineta steineri</name>
    <dbReference type="NCBI Taxonomy" id="433720"/>
    <lineage>
        <taxon>Eukaryota</taxon>
        <taxon>Metazoa</taxon>
        <taxon>Spiralia</taxon>
        <taxon>Gnathifera</taxon>
        <taxon>Rotifera</taxon>
        <taxon>Eurotatoria</taxon>
        <taxon>Bdelloidea</taxon>
        <taxon>Adinetida</taxon>
        <taxon>Adinetidae</taxon>
        <taxon>Adineta</taxon>
    </lineage>
</organism>
<dbReference type="AlphaFoldDB" id="A0A820IZ33"/>
<dbReference type="InterPro" id="IPR002110">
    <property type="entry name" value="Ankyrin_rpt"/>
</dbReference>
<dbReference type="PROSITE" id="PS50088">
    <property type="entry name" value="ANK_REPEAT"/>
    <property type="match status" value="2"/>
</dbReference>
<reference evidence="5" key="1">
    <citation type="submission" date="2021-02" db="EMBL/GenBank/DDBJ databases">
        <authorList>
            <person name="Nowell W R."/>
        </authorList>
    </citation>
    <scope>NUCLEOTIDE SEQUENCE</scope>
</reference>
<evidence type="ECO:0000259" key="4">
    <source>
        <dbReference type="PROSITE" id="PS50076"/>
    </source>
</evidence>
<dbReference type="Gene3D" id="1.25.40.20">
    <property type="entry name" value="Ankyrin repeat-containing domain"/>
    <property type="match status" value="1"/>
</dbReference>
<feature type="non-terminal residue" evidence="5">
    <location>
        <position position="251"/>
    </location>
</feature>
<dbReference type="SUPFAM" id="SSF46565">
    <property type="entry name" value="Chaperone J-domain"/>
    <property type="match status" value="1"/>
</dbReference>
<dbReference type="InterPro" id="IPR018253">
    <property type="entry name" value="DnaJ_domain_CS"/>
</dbReference>
<dbReference type="EMBL" id="CAJOBB010015452">
    <property type="protein sequence ID" value="CAF4316942.1"/>
    <property type="molecule type" value="Genomic_DNA"/>
</dbReference>
<name>A0A820IZ33_9BILA</name>
<evidence type="ECO:0000256" key="1">
    <source>
        <dbReference type="ARBA" id="ARBA00022737"/>
    </source>
</evidence>
<dbReference type="InterPro" id="IPR036770">
    <property type="entry name" value="Ankyrin_rpt-contain_sf"/>
</dbReference>
<keyword evidence="1" id="KW-0677">Repeat</keyword>
<comment type="caution">
    <text evidence="5">The sequence shown here is derived from an EMBL/GenBank/DDBJ whole genome shotgun (WGS) entry which is preliminary data.</text>
</comment>
<evidence type="ECO:0000256" key="2">
    <source>
        <dbReference type="ARBA" id="ARBA00023043"/>
    </source>
</evidence>
<dbReference type="Pfam" id="PF00226">
    <property type="entry name" value="DnaJ"/>
    <property type="match status" value="1"/>
</dbReference>
<sequence length="251" mass="28933">MASVDKSPYEILDVSQDINYVKLRGVYRTKIHEHKQKKISAINFRRICRAYETLSDFDKRKRYDSQKEWISELSIEKYTPQQLAAEPDLLRDLKQRLRTANLTQLNAQDPVTGHTILYTAARSGNLAAVKFLTEQGAEPDLSQRTKSTALHVASFYGHADVVRCLLESGADYRIENSGNNTAEKEAYNQDVKQVFAELKQNAYVRVAANELDWFFQNGLTQHQDTEYFAQRQTLLHCASKKGYDDLVYWLI</sequence>
<evidence type="ECO:0000313" key="5">
    <source>
        <dbReference type="EMBL" id="CAF4316942.1"/>
    </source>
</evidence>
<keyword evidence="2 3" id="KW-0040">ANK repeat</keyword>
<feature type="domain" description="J" evidence="4">
    <location>
        <begin position="7"/>
        <end position="67"/>
    </location>
</feature>
<dbReference type="PANTHER" id="PTHR24201">
    <property type="entry name" value="ANK_REP_REGION DOMAIN-CONTAINING PROTEIN"/>
    <property type="match status" value="1"/>
</dbReference>
<dbReference type="Gene3D" id="1.10.287.110">
    <property type="entry name" value="DnaJ domain"/>
    <property type="match status" value="1"/>
</dbReference>
<evidence type="ECO:0000313" key="6">
    <source>
        <dbReference type="Proteomes" id="UP000663868"/>
    </source>
</evidence>
<accession>A0A820IZ33</accession>